<dbReference type="OrthoDB" id="2419425at2759"/>
<comment type="caution">
    <text evidence="1">The sequence shown here is derived from an EMBL/GenBank/DDBJ whole genome shotgun (WGS) entry which is preliminary data.</text>
</comment>
<dbReference type="PANTHER" id="PTHR31511">
    <property type="entry name" value="PROTEIN CBG23764"/>
    <property type="match status" value="1"/>
</dbReference>
<dbReference type="PANTHER" id="PTHR31511:SF12">
    <property type="entry name" value="RHO TERMINATION FACTOR N-TERMINAL DOMAIN-CONTAINING PROTEIN"/>
    <property type="match status" value="1"/>
</dbReference>
<name>A0A397VPF9_9GLOM</name>
<sequence>MEKFEKQNPSISVSIYGWSEKELIPIRIASKSKVHNRCNHKEGNCQPRKLIRLLLITGDDPETGEPSQHYCLIQEKDGLGKLAGYTTKHNRRLYVCDYCVSHRTYDPKIDAQHRKDCEGINTTVQRTVMPLVGKNIYKFRRYERMLDAPFTCTTDAKTLSTLIEKNQGSKTTAIKEHKSVEDKTVPNANYIPLGLIYPHGTLGRAVSVLHRKDFPKLAKLRIHLERKNPCKLFQNPIQIPNPEIEFLNALGLFDPPEIAETIPSPEAKREYFEALGILEPIPQFYQTDIISSGCELLDDHYKVEIEKESIYAQDPINTLGVLREQIINIFNNQFNFTHGFKTRLCLRGKMSRSANYQQGLFDDKIEEDNGEKDYKEVPFKNKAVVVTAKEDIPRIVDELIWDIENRIETYIVDGSGWVYEVSEEVNIEMPIFVPLAASSHLPLPKGIPKRNNGIINIKNEDNRCFERCILEDLYPAPYHRERPQNQNPYLDKLNFKGIQFPSKKELIPIRIASKSKVHDRCNHKEENCQPHKLIRLLLITGDDPETGEPSQHYCLIQRREGLGKLAGYTTKHNRRLYICDYCVSHRTHDPKIDAQHMKDCEGINTPVQRTVMPLEADAETLSTLIEKNQGSQTKAIQEYKVISFDYIIRRSDSKTKVPVKIRGNDPAGEFIKAIEKEVEQYQDFLAGGHIIRNSAKKLIKILQSGIIPEEIVEDYIT</sequence>
<dbReference type="AlphaFoldDB" id="A0A397VPF9"/>
<evidence type="ECO:0000313" key="2">
    <source>
        <dbReference type="Proteomes" id="UP000266673"/>
    </source>
</evidence>
<gene>
    <name evidence="1" type="ORF">C2G38_2177620</name>
</gene>
<protein>
    <submittedName>
        <fullName evidence="1">Uncharacterized protein</fullName>
    </submittedName>
</protein>
<feature type="non-terminal residue" evidence="1">
    <location>
        <position position="717"/>
    </location>
</feature>
<dbReference type="EMBL" id="QKWP01000381">
    <property type="protein sequence ID" value="RIB21076.1"/>
    <property type="molecule type" value="Genomic_DNA"/>
</dbReference>
<evidence type="ECO:0000313" key="1">
    <source>
        <dbReference type="EMBL" id="RIB21076.1"/>
    </source>
</evidence>
<accession>A0A397VPF9</accession>
<dbReference type="Proteomes" id="UP000266673">
    <property type="component" value="Unassembled WGS sequence"/>
</dbReference>
<organism evidence="1 2">
    <name type="scientific">Gigaspora rosea</name>
    <dbReference type="NCBI Taxonomy" id="44941"/>
    <lineage>
        <taxon>Eukaryota</taxon>
        <taxon>Fungi</taxon>
        <taxon>Fungi incertae sedis</taxon>
        <taxon>Mucoromycota</taxon>
        <taxon>Glomeromycotina</taxon>
        <taxon>Glomeromycetes</taxon>
        <taxon>Diversisporales</taxon>
        <taxon>Gigasporaceae</taxon>
        <taxon>Gigaspora</taxon>
    </lineage>
</organism>
<reference evidence="1 2" key="1">
    <citation type="submission" date="2018-06" db="EMBL/GenBank/DDBJ databases">
        <title>Comparative genomics reveals the genomic features of Rhizophagus irregularis, R. cerebriforme, R. diaphanum and Gigaspora rosea, and their symbiotic lifestyle signature.</title>
        <authorList>
            <person name="Morin E."/>
            <person name="San Clemente H."/>
            <person name="Chen E.C.H."/>
            <person name="De La Providencia I."/>
            <person name="Hainaut M."/>
            <person name="Kuo A."/>
            <person name="Kohler A."/>
            <person name="Murat C."/>
            <person name="Tang N."/>
            <person name="Roy S."/>
            <person name="Loubradou J."/>
            <person name="Henrissat B."/>
            <person name="Grigoriev I.V."/>
            <person name="Corradi N."/>
            <person name="Roux C."/>
            <person name="Martin F.M."/>
        </authorList>
    </citation>
    <scope>NUCLEOTIDE SEQUENCE [LARGE SCALE GENOMIC DNA]</scope>
    <source>
        <strain evidence="1 2">DAOM 194757</strain>
    </source>
</reference>
<proteinExistence type="predicted"/>
<keyword evidence="2" id="KW-1185">Reference proteome</keyword>